<dbReference type="STRING" id="1798665.A2942_02955"/>
<evidence type="ECO:0008006" key="4">
    <source>
        <dbReference type="Google" id="ProtNLM"/>
    </source>
</evidence>
<evidence type="ECO:0000256" key="1">
    <source>
        <dbReference type="SAM" id="Phobius"/>
    </source>
</evidence>
<accession>A0A1G2DKD6</accession>
<dbReference type="Pfam" id="PF07963">
    <property type="entry name" value="N_methyl"/>
    <property type="match status" value="1"/>
</dbReference>
<feature type="transmembrane region" description="Helical" evidence="1">
    <location>
        <begin position="21"/>
        <end position="46"/>
    </location>
</feature>
<sequence length="175" mass="19586">MIEQFMKKFTQPHPVKMKRQTGFTLIEIVVAASMITISLVSIAMYYKKALDVSENTTRHIQSGFLLEEGLEAIKMLRDQSWSGNIATLSTTTTYYLYWSGTLWMSTTTPQKIENIFERSFRIAEVRRDGSDNIASSGTLDDGTRKVTVSVTWPVEGGGAATPDIAETYITNLLTN</sequence>
<evidence type="ECO:0000313" key="2">
    <source>
        <dbReference type="EMBL" id="OGZ13872.1"/>
    </source>
</evidence>
<keyword evidence="1" id="KW-0472">Membrane</keyword>
<keyword evidence="1" id="KW-0812">Transmembrane</keyword>
<comment type="caution">
    <text evidence="2">The sequence shown here is derived from an EMBL/GenBank/DDBJ whole genome shotgun (WGS) entry which is preliminary data.</text>
</comment>
<dbReference type="AlphaFoldDB" id="A0A1G2DKD6"/>
<dbReference type="Proteomes" id="UP000178534">
    <property type="component" value="Unassembled WGS sequence"/>
</dbReference>
<name>A0A1G2DKD6_9BACT</name>
<dbReference type="PROSITE" id="PS00409">
    <property type="entry name" value="PROKAR_NTER_METHYL"/>
    <property type="match status" value="1"/>
</dbReference>
<reference evidence="2 3" key="1">
    <citation type="journal article" date="2016" name="Nat. Commun.">
        <title>Thousands of microbial genomes shed light on interconnected biogeochemical processes in an aquifer system.</title>
        <authorList>
            <person name="Anantharaman K."/>
            <person name="Brown C.T."/>
            <person name="Hug L.A."/>
            <person name="Sharon I."/>
            <person name="Castelle C.J."/>
            <person name="Probst A.J."/>
            <person name="Thomas B.C."/>
            <person name="Singh A."/>
            <person name="Wilkins M.J."/>
            <person name="Karaoz U."/>
            <person name="Brodie E.L."/>
            <person name="Williams K.H."/>
            <person name="Hubbard S.S."/>
            <person name="Banfield J.F."/>
        </authorList>
    </citation>
    <scope>NUCLEOTIDE SEQUENCE [LARGE SCALE GENOMIC DNA]</scope>
</reference>
<protein>
    <recommendedName>
        <fullName evidence="4">Prepilin-type N-terminal cleavage/methylation domain-containing protein</fullName>
    </recommendedName>
</protein>
<proteinExistence type="predicted"/>
<organism evidence="2 3">
    <name type="scientific">Candidatus Lloydbacteria bacterium RIFCSPLOWO2_01_FULL_50_20</name>
    <dbReference type="NCBI Taxonomy" id="1798665"/>
    <lineage>
        <taxon>Bacteria</taxon>
        <taxon>Candidatus Lloydiibacteriota</taxon>
    </lineage>
</organism>
<evidence type="ECO:0000313" key="3">
    <source>
        <dbReference type="Proteomes" id="UP000178534"/>
    </source>
</evidence>
<keyword evidence="1" id="KW-1133">Transmembrane helix</keyword>
<dbReference type="InterPro" id="IPR012902">
    <property type="entry name" value="N_methyl_site"/>
</dbReference>
<dbReference type="EMBL" id="MHLP01000002">
    <property type="protein sequence ID" value="OGZ13872.1"/>
    <property type="molecule type" value="Genomic_DNA"/>
</dbReference>
<gene>
    <name evidence="2" type="ORF">A2942_02955</name>
</gene>